<keyword evidence="1" id="KW-0732">Signal</keyword>
<dbReference type="KEGG" id="spar:SPRG_08717"/>
<gene>
    <name evidence="2" type="ORF">SPRG_08717</name>
</gene>
<dbReference type="OMA" id="VEWAWKE"/>
<dbReference type="InterPro" id="IPR011330">
    <property type="entry name" value="Glyco_hydro/deAcase_b/a-brl"/>
</dbReference>
<evidence type="ECO:0000313" key="2">
    <source>
        <dbReference type="EMBL" id="KDO26063.1"/>
    </source>
</evidence>
<sequence>MFGSLVLWNAVLAFWALTSPSSSPVNTLDATHAPSAPPVVVPTSAPTNAVTPNKTVLPVLKKLVGQAKLPPAPPAKPLPSTISCPVGRKVKPGDTVYMTLDDGPSIGSRKYLLQALGHISEKITFYESAYNICPQTSSLVLDCDDAAKLPAIELMAWTIKQGHMLAAHSDSHLYDRSTGYCDYVKMGESTIVPPQYASCGRDATADIVRGALRFQETMALADDALWESADEKAAYAKQIANMWTYARLPCSNVWRMAGDYKFDMGWGSETSATEKAARISVADAIATGTNKCKPETYMGKPWYTTGWDVEWAWKELKDTAAEKCRMIQVIEHEFSRAGRDRRRSQAVVVLGHDYHYNTPEKAAMFRDLIVELKLRGYAMDTIDHLQL</sequence>
<dbReference type="OrthoDB" id="63557at2759"/>
<dbReference type="AlphaFoldDB" id="A0A067C6B6"/>
<evidence type="ECO:0008006" key="4">
    <source>
        <dbReference type="Google" id="ProtNLM"/>
    </source>
</evidence>
<proteinExistence type="predicted"/>
<dbReference type="Gene3D" id="3.20.20.370">
    <property type="entry name" value="Glycoside hydrolase/deacetylase"/>
    <property type="match status" value="1"/>
</dbReference>
<name>A0A067C6B6_SAPPC</name>
<dbReference type="SUPFAM" id="SSF88713">
    <property type="entry name" value="Glycoside hydrolase/deacetylase"/>
    <property type="match status" value="1"/>
</dbReference>
<dbReference type="EMBL" id="KK583227">
    <property type="protein sequence ID" value="KDO26063.1"/>
    <property type="molecule type" value="Genomic_DNA"/>
</dbReference>
<dbReference type="RefSeq" id="XP_012203346.1">
    <property type="nucleotide sequence ID" value="XM_012347956.1"/>
</dbReference>
<dbReference type="VEuPathDB" id="FungiDB:SPRG_08717"/>
<reference evidence="2 3" key="1">
    <citation type="journal article" date="2013" name="PLoS Genet.">
        <title>Distinctive expansion of potential virulence genes in the genome of the oomycete fish pathogen Saprolegnia parasitica.</title>
        <authorList>
            <person name="Jiang R.H."/>
            <person name="de Bruijn I."/>
            <person name="Haas B.J."/>
            <person name="Belmonte R."/>
            <person name="Lobach L."/>
            <person name="Christie J."/>
            <person name="van den Ackerveken G."/>
            <person name="Bottin A."/>
            <person name="Bulone V."/>
            <person name="Diaz-Moreno S.M."/>
            <person name="Dumas B."/>
            <person name="Fan L."/>
            <person name="Gaulin E."/>
            <person name="Govers F."/>
            <person name="Grenville-Briggs L.J."/>
            <person name="Horner N.R."/>
            <person name="Levin J.Z."/>
            <person name="Mammella M."/>
            <person name="Meijer H.J."/>
            <person name="Morris P."/>
            <person name="Nusbaum C."/>
            <person name="Oome S."/>
            <person name="Phillips A.J."/>
            <person name="van Rooyen D."/>
            <person name="Rzeszutek E."/>
            <person name="Saraiva M."/>
            <person name="Secombes C.J."/>
            <person name="Seidl M.F."/>
            <person name="Snel B."/>
            <person name="Stassen J.H."/>
            <person name="Sykes S."/>
            <person name="Tripathy S."/>
            <person name="van den Berg H."/>
            <person name="Vega-Arreguin J.C."/>
            <person name="Wawra S."/>
            <person name="Young S.K."/>
            <person name="Zeng Q."/>
            <person name="Dieguez-Uribeondo J."/>
            <person name="Russ C."/>
            <person name="Tyler B.M."/>
            <person name="van West P."/>
        </authorList>
    </citation>
    <scope>NUCLEOTIDE SEQUENCE [LARGE SCALE GENOMIC DNA]</scope>
    <source>
        <strain evidence="2 3">CBS 223.65</strain>
    </source>
</reference>
<evidence type="ECO:0000256" key="1">
    <source>
        <dbReference type="SAM" id="SignalP"/>
    </source>
</evidence>
<dbReference type="GeneID" id="24130926"/>
<evidence type="ECO:0000313" key="3">
    <source>
        <dbReference type="Proteomes" id="UP000030745"/>
    </source>
</evidence>
<feature type="signal peptide" evidence="1">
    <location>
        <begin position="1"/>
        <end position="24"/>
    </location>
</feature>
<accession>A0A067C6B6</accession>
<organism evidence="2 3">
    <name type="scientific">Saprolegnia parasitica (strain CBS 223.65)</name>
    <dbReference type="NCBI Taxonomy" id="695850"/>
    <lineage>
        <taxon>Eukaryota</taxon>
        <taxon>Sar</taxon>
        <taxon>Stramenopiles</taxon>
        <taxon>Oomycota</taxon>
        <taxon>Saprolegniomycetes</taxon>
        <taxon>Saprolegniales</taxon>
        <taxon>Saprolegniaceae</taxon>
        <taxon>Saprolegnia</taxon>
    </lineage>
</organism>
<protein>
    <recommendedName>
        <fullName evidence="4">NodB homology domain-containing protein</fullName>
    </recommendedName>
</protein>
<feature type="chain" id="PRO_5001634179" description="NodB homology domain-containing protein" evidence="1">
    <location>
        <begin position="25"/>
        <end position="387"/>
    </location>
</feature>
<keyword evidence="3" id="KW-1185">Reference proteome</keyword>
<dbReference type="GO" id="GO:0005975">
    <property type="term" value="P:carbohydrate metabolic process"/>
    <property type="evidence" value="ECO:0007669"/>
    <property type="project" value="InterPro"/>
</dbReference>
<dbReference type="Proteomes" id="UP000030745">
    <property type="component" value="Unassembled WGS sequence"/>
</dbReference>